<dbReference type="InterPro" id="IPR011990">
    <property type="entry name" value="TPR-like_helical_dom_sf"/>
</dbReference>
<dbReference type="EMBL" id="CP053085">
    <property type="protein sequence ID" value="QJR36435.1"/>
    <property type="molecule type" value="Genomic_DNA"/>
</dbReference>
<keyword evidence="1" id="KW-0677">Repeat</keyword>
<proteinExistence type="predicted"/>
<name>A0A6M4IQL6_9BACT</name>
<dbReference type="SUPFAM" id="SSF53756">
    <property type="entry name" value="UDP-Glycosyltransferase/glycogen phosphorylase"/>
    <property type="match status" value="1"/>
</dbReference>
<dbReference type="PROSITE" id="PS50005">
    <property type="entry name" value="TPR"/>
    <property type="match status" value="1"/>
</dbReference>
<feature type="repeat" description="TPR" evidence="3">
    <location>
        <begin position="87"/>
        <end position="120"/>
    </location>
</feature>
<dbReference type="Proteomes" id="UP000500938">
    <property type="component" value="Chromosome"/>
</dbReference>
<dbReference type="InterPro" id="IPR019734">
    <property type="entry name" value="TPR_rpt"/>
</dbReference>
<evidence type="ECO:0000256" key="3">
    <source>
        <dbReference type="PROSITE-ProRule" id="PRU00339"/>
    </source>
</evidence>
<keyword evidence="2 3" id="KW-0802">TPR repeat</keyword>
<dbReference type="PANTHER" id="PTHR45586:SF1">
    <property type="entry name" value="LIPOPOLYSACCHARIDE ASSEMBLY PROTEIN B"/>
    <property type="match status" value="1"/>
</dbReference>
<reference evidence="4 5" key="1">
    <citation type="submission" date="2020-05" db="EMBL/GenBank/DDBJ databases">
        <title>Complete genome sequence of Gemmatimonas greenlandica TET16.</title>
        <authorList>
            <person name="Zeng Y."/>
        </authorList>
    </citation>
    <scope>NUCLEOTIDE SEQUENCE [LARGE SCALE GENOMIC DNA]</scope>
    <source>
        <strain evidence="4 5">TET16</strain>
    </source>
</reference>
<evidence type="ECO:0000313" key="4">
    <source>
        <dbReference type="EMBL" id="QJR36435.1"/>
    </source>
</evidence>
<keyword evidence="5" id="KW-1185">Reference proteome</keyword>
<organism evidence="4 5">
    <name type="scientific">Gemmatimonas groenlandica</name>
    <dbReference type="NCBI Taxonomy" id="2732249"/>
    <lineage>
        <taxon>Bacteria</taxon>
        <taxon>Pseudomonadati</taxon>
        <taxon>Gemmatimonadota</taxon>
        <taxon>Gemmatimonadia</taxon>
        <taxon>Gemmatimonadales</taxon>
        <taxon>Gemmatimonadaceae</taxon>
        <taxon>Gemmatimonas</taxon>
    </lineage>
</organism>
<evidence type="ECO:0000256" key="2">
    <source>
        <dbReference type="ARBA" id="ARBA00022803"/>
    </source>
</evidence>
<dbReference type="Pfam" id="PF13432">
    <property type="entry name" value="TPR_16"/>
    <property type="match status" value="1"/>
</dbReference>
<dbReference type="SUPFAM" id="SSF48452">
    <property type="entry name" value="TPR-like"/>
    <property type="match status" value="1"/>
</dbReference>
<evidence type="ECO:0000313" key="5">
    <source>
        <dbReference type="Proteomes" id="UP000500938"/>
    </source>
</evidence>
<protein>
    <submittedName>
        <fullName evidence="4">Tetratricopeptide repeat protein</fullName>
    </submittedName>
</protein>
<dbReference type="Gene3D" id="3.40.50.2000">
    <property type="entry name" value="Glycogen Phosphorylase B"/>
    <property type="match status" value="1"/>
</dbReference>
<dbReference type="RefSeq" id="WP_171225867.1">
    <property type="nucleotide sequence ID" value="NZ_CP053085.1"/>
</dbReference>
<dbReference type="InterPro" id="IPR051012">
    <property type="entry name" value="CellSynth/LPSAsmb/PSIAsmb"/>
</dbReference>
<dbReference type="AlphaFoldDB" id="A0A6M4IQL6"/>
<accession>A0A6M4IQL6</accession>
<sequence length="479" mass="51179">MTSRPSDIEAWLVAGQTALDAGHHTDAAAAFARVQHALPGEITAALLVANAWRLAGNTVAVRDALLSAFRHATDATSGPAPIESAEVTAIYELGAALLDAGAPTEARRLFERVVRKRPKDPAALGALAGATRAEGDPQRAWPIVQRAMAIAPKQPALLLTAAQIRHALGDLTRARYWLDRAETVRPAHVPTRLQRALTSLLEGPSAEGWADFEHRGLPTPPDTGAAAWHGEPLDAQSILVTAEQGQGDNFQFVRYVAALSQRGASRVVVECHPGALSLFIASGFDAVAKGEAPVTDWYVPMLSLPHRLGAGADVASAGIPYLRTGVAARPSAAPSRRRRVGVVWRGNPAFLSTTLRDFDPALLPRLLDIPDVEWVSLQVGATIGETPSTFLKPQLSLNWLDTALLLEQYDALVSVDTGTAHLAGAMGIPTYILLPFTPDWRWGLATDATPWYPAARLIRQRAPRDWASVVEALARALGS</sequence>
<dbReference type="PANTHER" id="PTHR45586">
    <property type="entry name" value="TPR REPEAT-CONTAINING PROTEIN PA4667"/>
    <property type="match status" value="1"/>
</dbReference>
<dbReference type="Gene3D" id="1.25.40.10">
    <property type="entry name" value="Tetratricopeptide repeat domain"/>
    <property type="match status" value="1"/>
</dbReference>
<dbReference type="KEGG" id="ggr:HKW67_13445"/>
<gene>
    <name evidence="4" type="ORF">HKW67_13445</name>
</gene>
<evidence type="ECO:0000256" key="1">
    <source>
        <dbReference type="ARBA" id="ARBA00022737"/>
    </source>
</evidence>